<protein>
    <recommendedName>
        <fullName evidence="2">Fe2OG dioxygenase domain-containing protein</fullName>
    </recommendedName>
</protein>
<dbReference type="GO" id="GO:0016491">
    <property type="term" value="F:oxidoreductase activity"/>
    <property type="evidence" value="ECO:0007669"/>
    <property type="project" value="UniProtKB-KW"/>
</dbReference>
<dbReference type="PROSITE" id="PS51471">
    <property type="entry name" value="FE2OG_OXY"/>
    <property type="match status" value="1"/>
</dbReference>
<keyword evidence="4" id="KW-1185">Reference proteome</keyword>
<accession>A0AA39JYC8</accession>
<feature type="domain" description="Fe2OG dioxygenase" evidence="2">
    <location>
        <begin position="83"/>
        <end position="184"/>
    </location>
</feature>
<evidence type="ECO:0000259" key="2">
    <source>
        <dbReference type="PROSITE" id="PS51471"/>
    </source>
</evidence>
<name>A0AA39JYC8_ARMTA</name>
<proteinExistence type="inferred from homology"/>
<dbReference type="Gene3D" id="2.60.120.620">
    <property type="entry name" value="q2cbj1_9rhob like domain"/>
    <property type="match status" value="1"/>
</dbReference>
<dbReference type="Pfam" id="PF13640">
    <property type="entry name" value="2OG-FeII_Oxy_3"/>
    <property type="match status" value="1"/>
</dbReference>
<dbReference type="PANTHER" id="PTHR33099:SF14">
    <property type="entry name" value="PROLYL 4-HYDROXYLASE ALPHA SUBUNIT FE(2+) 2OG DIOXYGENASE DOMAIN-CONTAINING PROTEIN"/>
    <property type="match status" value="1"/>
</dbReference>
<evidence type="ECO:0000313" key="3">
    <source>
        <dbReference type="EMBL" id="KAK0451206.1"/>
    </source>
</evidence>
<evidence type="ECO:0000256" key="1">
    <source>
        <dbReference type="RuleBase" id="RU003682"/>
    </source>
</evidence>
<evidence type="ECO:0000313" key="4">
    <source>
        <dbReference type="Proteomes" id="UP001175211"/>
    </source>
</evidence>
<keyword evidence="1" id="KW-0479">Metal-binding</keyword>
<keyword evidence="1" id="KW-0408">Iron</keyword>
<dbReference type="GO" id="GO:0046872">
    <property type="term" value="F:metal ion binding"/>
    <property type="evidence" value="ECO:0007669"/>
    <property type="project" value="UniProtKB-KW"/>
</dbReference>
<dbReference type="InterPro" id="IPR005123">
    <property type="entry name" value="Oxoglu/Fe-dep_dioxygenase_dom"/>
</dbReference>
<reference evidence="3" key="1">
    <citation type="submission" date="2023-06" db="EMBL/GenBank/DDBJ databases">
        <authorList>
            <consortium name="Lawrence Berkeley National Laboratory"/>
            <person name="Ahrendt S."/>
            <person name="Sahu N."/>
            <person name="Indic B."/>
            <person name="Wong-Bajracharya J."/>
            <person name="Merenyi Z."/>
            <person name="Ke H.-M."/>
            <person name="Monk M."/>
            <person name="Kocsube S."/>
            <person name="Drula E."/>
            <person name="Lipzen A."/>
            <person name="Balint B."/>
            <person name="Henrissat B."/>
            <person name="Andreopoulos B."/>
            <person name="Martin F.M."/>
            <person name="Harder C.B."/>
            <person name="Rigling D."/>
            <person name="Ford K.L."/>
            <person name="Foster G.D."/>
            <person name="Pangilinan J."/>
            <person name="Papanicolaou A."/>
            <person name="Barry K."/>
            <person name="LaButti K."/>
            <person name="Viragh M."/>
            <person name="Koriabine M."/>
            <person name="Yan M."/>
            <person name="Riley R."/>
            <person name="Champramary S."/>
            <person name="Plett K.L."/>
            <person name="Tsai I.J."/>
            <person name="Slot J."/>
            <person name="Sipos G."/>
            <person name="Plett J."/>
            <person name="Nagy L.G."/>
            <person name="Grigoriev I.V."/>
        </authorList>
    </citation>
    <scope>NUCLEOTIDE SEQUENCE</scope>
    <source>
        <strain evidence="3">CCBAS 213</strain>
    </source>
</reference>
<sequence length="390" mass="43240">MSSSSVLNLANASEDSLHDLCEAADAAGFGLGNQNTFDETYRKSKELDTSRFACNFDPRTMKIFDQVQTDLIEGDDEIEKVLRPELYKLNTYSEGDFFKAHKDTPRAQNMIGSLVIVFPTVHKGGSLVLRQDGQEWTFGAEKMLADSTPEVPVISYVAFYSDAEHEVLPVTSGVRVTLTYNLYLEDKMPTAPALITEASSNPTPADVLKTTLQKLLKDETFLPKGGLLGFGLQHQYAISEDCGVEQSRNELQQLTDRLKGSDASILRACRDLSLDANIRIFYEARYSNGVWMADHVIPGEQINEQAEDMEVLLDEHGTRVSDPDYELRDEEAESLPEIVWVTPITVLNETESHYLAYGNEATVGYLYGDVCLIVNVGKPGSREQGSVSVA</sequence>
<dbReference type="Proteomes" id="UP001175211">
    <property type="component" value="Unassembled WGS sequence"/>
</dbReference>
<comment type="similarity">
    <text evidence="1">Belongs to the iron/ascorbate-dependent oxidoreductase family.</text>
</comment>
<comment type="caution">
    <text evidence="3">The sequence shown here is derived from an EMBL/GenBank/DDBJ whole genome shotgun (WGS) entry which is preliminary data.</text>
</comment>
<gene>
    <name evidence="3" type="ORF">EV420DRAFT_1766520</name>
</gene>
<dbReference type="EMBL" id="JAUEPS010000034">
    <property type="protein sequence ID" value="KAK0451206.1"/>
    <property type="molecule type" value="Genomic_DNA"/>
</dbReference>
<dbReference type="GeneID" id="85364428"/>
<organism evidence="3 4">
    <name type="scientific">Armillaria tabescens</name>
    <name type="common">Ringless honey mushroom</name>
    <name type="synonym">Agaricus tabescens</name>
    <dbReference type="NCBI Taxonomy" id="1929756"/>
    <lineage>
        <taxon>Eukaryota</taxon>
        <taxon>Fungi</taxon>
        <taxon>Dikarya</taxon>
        <taxon>Basidiomycota</taxon>
        <taxon>Agaricomycotina</taxon>
        <taxon>Agaricomycetes</taxon>
        <taxon>Agaricomycetidae</taxon>
        <taxon>Agaricales</taxon>
        <taxon>Marasmiineae</taxon>
        <taxon>Physalacriaceae</taxon>
        <taxon>Desarmillaria</taxon>
    </lineage>
</organism>
<dbReference type="AlphaFoldDB" id="A0AA39JYC8"/>
<keyword evidence="1" id="KW-0560">Oxidoreductase</keyword>
<dbReference type="RefSeq" id="XP_060327543.1">
    <property type="nucleotide sequence ID" value="XM_060480880.1"/>
</dbReference>
<dbReference type="PANTHER" id="PTHR33099">
    <property type="entry name" value="FE2OG DIOXYGENASE DOMAIN-CONTAINING PROTEIN"/>
    <property type="match status" value="1"/>
</dbReference>
<dbReference type="InterPro" id="IPR044862">
    <property type="entry name" value="Pro_4_hyd_alph_FE2OG_OXY"/>
</dbReference>